<reference evidence="3 4" key="1">
    <citation type="submission" date="2014-04" db="EMBL/GenBank/DDBJ databases">
        <title>Evolutionary Origins and Diversification of the Mycorrhizal Mutualists.</title>
        <authorList>
            <consortium name="DOE Joint Genome Institute"/>
            <consortium name="Mycorrhizal Genomics Consortium"/>
            <person name="Kohler A."/>
            <person name="Kuo A."/>
            <person name="Nagy L.G."/>
            <person name="Floudas D."/>
            <person name="Copeland A."/>
            <person name="Barry K.W."/>
            <person name="Cichocki N."/>
            <person name="Veneault-Fourrey C."/>
            <person name="LaButti K."/>
            <person name="Lindquist E.A."/>
            <person name="Lipzen A."/>
            <person name="Lundell T."/>
            <person name="Morin E."/>
            <person name="Murat C."/>
            <person name="Riley R."/>
            <person name="Ohm R."/>
            <person name="Sun H."/>
            <person name="Tunlid A."/>
            <person name="Henrissat B."/>
            <person name="Grigoriev I.V."/>
            <person name="Hibbett D.S."/>
            <person name="Martin F."/>
        </authorList>
    </citation>
    <scope>NUCLEOTIDE SEQUENCE [LARGE SCALE GENOMIC DNA]</scope>
    <source>
        <strain evidence="3 4">Koide BX008</strain>
    </source>
</reference>
<gene>
    <name evidence="3" type="ORF">M378DRAFT_11580</name>
</gene>
<evidence type="ECO:0000256" key="2">
    <source>
        <dbReference type="SAM" id="Phobius"/>
    </source>
</evidence>
<feature type="transmembrane region" description="Helical" evidence="2">
    <location>
        <begin position="165"/>
        <end position="185"/>
    </location>
</feature>
<sequence>MPAIVYHDGPSKSGPDSVSDRPCSKVTSKCCGRSLYRVPEEQESIMTLETEATLAADDSDPESGWDKELEQRGLYRGSYRGYLALYTLSPFTAFVTFVFLALLPSLVYPVGHEQWKDKYPPLVPFPLPELLTSIAFSSLSHLLRTPVFSLASLVSSLSIFENSQYASYVTVLTSCALYTIAALFLRLCSFALLLPSANSHNVISSDPAISTRDPGFRIAWWTGLGWAIAEATVAIAQGYSSISLYKDVLVSVHHQNPKIDNPISSILKEGNGKGKQTALPPGGDDVPAAHPQVVTYGACSPSHFEQASSSATAVAAIASTDTETQPLLRQGSNLSVVTSSSFASLSLHPSVAWDHPTAAAAAEEGDTETEESELQVQVDRDIDHLLAFRRREELEELYGMPFIKIPVFLSCLHRVNAFLQSVGFSLLLGAVYIYASPSTNRNAPSPHFVWFLVLSTLGVHVFLTVLHTPVLLPKLGVHTVVYVNSMIALGTLFVGLAVWGGVS</sequence>
<dbReference type="Proteomes" id="UP000054549">
    <property type="component" value="Unassembled WGS sequence"/>
</dbReference>
<feature type="transmembrane region" description="Helical" evidence="2">
    <location>
        <begin position="130"/>
        <end position="153"/>
    </location>
</feature>
<feature type="region of interest" description="Disordered" evidence="1">
    <location>
        <begin position="1"/>
        <end position="23"/>
    </location>
</feature>
<keyword evidence="2" id="KW-0812">Transmembrane</keyword>
<name>A0A0C2WRT4_AMAMK</name>
<accession>A0A0C2WRT4</accession>
<protein>
    <submittedName>
        <fullName evidence="3">Uncharacterized protein</fullName>
    </submittedName>
</protein>
<feature type="transmembrane region" description="Helical" evidence="2">
    <location>
        <begin position="480"/>
        <end position="502"/>
    </location>
</feature>
<keyword evidence="2" id="KW-1133">Transmembrane helix</keyword>
<dbReference type="InParanoid" id="A0A0C2WRT4"/>
<evidence type="ECO:0000313" key="4">
    <source>
        <dbReference type="Proteomes" id="UP000054549"/>
    </source>
</evidence>
<keyword evidence="4" id="KW-1185">Reference proteome</keyword>
<dbReference type="EMBL" id="KN818250">
    <property type="protein sequence ID" value="KIL64387.1"/>
    <property type="molecule type" value="Genomic_DNA"/>
</dbReference>
<evidence type="ECO:0000313" key="3">
    <source>
        <dbReference type="EMBL" id="KIL64387.1"/>
    </source>
</evidence>
<feature type="transmembrane region" description="Helical" evidence="2">
    <location>
        <begin position="417"/>
        <end position="435"/>
    </location>
</feature>
<dbReference type="HOGENOM" id="CLU_022490_0_0_1"/>
<dbReference type="OrthoDB" id="3364069at2759"/>
<dbReference type="AlphaFoldDB" id="A0A0C2WRT4"/>
<feature type="transmembrane region" description="Helical" evidence="2">
    <location>
        <begin position="82"/>
        <end position="110"/>
    </location>
</feature>
<organism evidence="3 4">
    <name type="scientific">Amanita muscaria (strain Koide BX008)</name>
    <dbReference type="NCBI Taxonomy" id="946122"/>
    <lineage>
        <taxon>Eukaryota</taxon>
        <taxon>Fungi</taxon>
        <taxon>Dikarya</taxon>
        <taxon>Basidiomycota</taxon>
        <taxon>Agaricomycotina</taxon>
        <taxon>Agaricomycetes</taxon>
        <taxon>Agaricomycetidae</taxon>
        <taxon>Agaricales</taxon>
        <taxon>Pluteineae</taxon>
        <taxon>Amanitaceae</taxon>
        <taxon>Amanita</taxon>
    </lineage>
</organism>
<dbReference type="STRING" id="946122.A0A0C2WRT4"/>
<proteinExistence type="predicted"/>
<keyword evidence="2" id="KW-0472">Membrane</keyword>
<feature type="transmembrane region" description="Helical" evidence="2">
    <location>
        <begin position="447"/>
        <end position="468"/>
    </location>
</feature>
<evidence type="ECO:0000256" key="1">
    <source>
        <dbReference type="SAM" id="MobiDB-lite"/>
    </source>
</evidence>